<proteinExistence type="predicted"/>
<organism evidence="2 3">
    <name type="scientific">Anaerorhabdus furcosa</name>
    <dbReference type="NCBI Taxonomy" id="118967"/>
    <lineage>
        <taxon>Bacteria</taxon>
        <taxon>Bacillati</taxon>
        <taxon>Bacillota</taxon>
        <taxon>Erysipelotrichia</taxon>
        <taxon>Erysipelotrichales</taxon>
        <taxon>Erysipelotrichaceae</taxon>
        <taxon>Anaerorhabdus</taxon>
    </lineage>
</organism>
<dbReference type="GO" id="GO:0071111">
    <property type="term" value="F:cyclic-guanylate-specific phosphodiesterase activity"/>
    <property type="evidence" value="ECO:0007669"/>
    <property type="project" value="InterPro"/>
</dbReference>
<dbReference type="AlphaFoldDB" id="A0A1T4PLC8"/>
<dbReference type="SMART" id="SM00052">
    <property type="entry name" value="EAL"/>
    <property type="match status" value="1"/>
</dbReference>
<dbReference type="InterPro" id="IPR000160">
    <property type="entry name" value="GGDEF_dom"/>
</dbReference>
<dbReference type="Proteomes" id="UP000243297">
    <property type="component" value="Unassembled WGS sequence"/>
</dbReference>
<evidence type="ECO:0000313" key="2">
    <source>
        <dbReference type="EMBL" id="SJZ91698.1"/>
    </source>
</evidence>
<dbReference type="InterPro" id="IPR050706">
    <property type="entry name" value="Cyclic-di-GMP_PDE-like"/>
</dbReference>
<dbReference type="STRING" id="118967.SAMN02745191_2069"/>
<dbReference type="InterPro" id="IPR001633">
    <property type="entry name" value="EAL_dom"/>
</dbReference>
<dbReference type="OrthoDB" id="9796457at2"/>
<sequence>MSLYDLYGQIDPKNELWIKAKYDHIVETKQENYCLVTLMLKNFNSISHELGSEESERVIHQSFEILSDLLGHDEYIARIHSHYFNLLIKSEPTEESLHPRAHQFHFAIRDIIEEKTGKKLYLEMGFYPMIKEGVDFYSARYYADLCRNMSHHQKYAESSYELYYLSYVDQKEEYAKFQDLVQDALENENFKLYLQPKVELSTGKVTGAEALVRWIDPQRGMLPLAEFLPSLEENGSIRDVDRYLFDKACSYIERWHKNYNQDFVISFNLSEAYYNGPYFMPEYKETYKKYQFPEELIRIELLESIVLNDLEKLKPLVDEIYDFGFSCALDDFGSGFSSFDILINVKLSELKIDRSLFQDYHNEKERLVIKGIVDVAHNLGMKVVAEGIEIKEYVDYLTEIGCDYIQGFYFYKPMPIDEFEKIFVLK</sequence>
<dbReference type="InterPro" id="IPR035919">
    <property type="entry name" value="EAL_sf"/>
</dbReference>
<accession>A0A1T4PLC8</accession>
<dbReference type="Gene3D" id="3.20.20.450">
    <property type="entry name" value="EAL domain"/>
    <property type="match status" value="1"/>
</dbReference>
<protein>
    <submittedName>
        <fullName evidence="2">EAL domain, c-di-GMP-specific phosphodiesterase class I (Or its enzymatically inactive variant)</fullName>
    </submittedName>
</protein>
<dbReference type="PANTHER" id="PTHR33121:SF70">
    <property type="entry name" value="SIGNALING PROTEIN YKOW"/>
    <property type="match status" value="1"/>
</dbReference>
<gene>
    <name evidence="2" type="ORF">SAMN02745191_2069</name>
</gene>
<dbReference type="InterPro" id="IPR029787">
    <property type="entry name" value="Nucleotide_cyclase"/>
</dbReference>
<dbReference type="Pfam" id="PF00990">
    <property type="entry name" value="GGDEF"/>
    <property type="match status" value="1"/>
</dbReference>
<feature type="domain" description="EAL" evidence="1">
    <location>
        <begin position="174"/>
        <end position="426"/>
    </location>
</feature>
<dbReference type="InterPro" id="IPR043128">
    <property type="entry name" value="Rev_trsase/Diguanyl_cyclase"/>
</dbReference>
<dbReference type="SUPFAM" id="SSF141868">
    <property type="entry name" value="EAL domain-like"/>
    <property type="match status" value="1"/>
</dbReference>
<reference evidence="3" key="1">
    <citation type="submission" date="2017-02" db="EMBL/GenBank/DDBJ databases">
        <authorList>
            <person name="Varghese N."/>
            <person name="Submissions S."/>
        </authorList>
    </citation>
    <scope>NUCLEOTIDE SEQUENCE [LARGE SCALE GENOMIC DNA]</scope>
    <source>
        <strain evidence="3">ATCC 25662</strain>
    </source>
</reference>
<dbReference type="PANTHER" id="PTHR33121">
    <property type="entry name" value="CYCLIC DI-GMP PHOSPHODIESTERASE PDEF"/>
    <property type="match status" value="1"/>
</dbReference>
<name>A0A1T4PLC8_9FIRM</name>
<dbReference type="RefSeq" id="WP_078712466.1">
    <property type="nucleotide sequence ID" value="NZ_FUWY01000006.1"/>
</dbReference>
<dbReference type="Pfam" id="PF00563">
    <property type="entry name" value="EAL"/>
    <property type="match status" value="1"/>
</dbReference>
<dbReference type="Gene3D" id="3.30.70.270">
    <property type="match status" value="1"/>
</dbReference>
<dbReference type="EMBL" id="FUWY01000006">
    <property type="protein sequence ID" value="SJZ91698.1"/>
    <property type="molecule type" value="Genomic_DNA"/>
</dbReference>
<dbReference type="PROSITE" id="PS50883">
    <property type="entry name" value="EAL"/>
    <property type="match status" value="1"/>
</dbReference>
<evidence type="ECO:0000259" key="1">
    <source>
        <dbReference type="PROSITE" id="PS50883"/>
    </source>
</evidence>
<evidence type="ECO:0000313" key="3">
    <source>
        <dbReference type="Proteomes" id="UP000243297"/>
    </source>
</evidence>
<keyword evidence="3" id="KW-1185">Reference proteome</keyword>
<dbReference type="SUPFAM" id="SSF55073">
    <property type="entry name" value="Nucleotide cyclase"/>
    <property type="match status" value="1"/>
</dbReference>
<dbReference type="CDD" id="cd01948">
    <property type="entry name" value="EAL"/>
    <property type="match status" value="1"/>
</dbReference>